<evidence type="ECO:0000313" key="1">
    <source>
        <dbReference type="EMBL" id="KKL92938.1"/>
    </source>
</evidence>
<evidence type="ECO:0008006" key="2">
    <source>
        <dbReference type="Google" id="ProtNLM"/>
    </source>
</evidence>
<gene>
    <name evidence="1" type="ORF">LCGC14_1879680</name>
</gene>
<proteinExistence type="predicted"/>
<dbReference type="Gene3D" id="3.30.40.220">
    <property type="match status" value="1"/>
</dbReference>
<sequence>MKRLSAKQNRRNRSEYNKRYRRTLIGQFKQYKDNAKTRGHEFDLSFDEFQEIVTSWCYYCGEDPPVGVDRFDNAFGYRYDNVVPCCANCNYMKRHRTTDDFIAHVKRIAELWKEA</sequence>
<accession>A0A0F9G2P7</accession>
<reference evidence="1" key="1">
    <citation type="journal article" date="2015" name="Nature">
        <title>Complex archaea that bridge the gap between prokaryotes and eukaryotes.</title>
        <authorList>
            <person name="Spang A."/>
            <person name="Saw J.H."/>
            <person name="Jorgensen S.L."/>
            <person name="Zaremba-Niedzwiedzka K."/>
            <person name="Martijn J."/>
            <person name="Lind A.E."/>
            <person name="van Eijk R."/>
            <person name="Schleper C."/>
            <person name="Guy L."/>
            <person name="Ettema T.J."/>
        </authorList>
    </citation>
    <scope>NUCLEOTIDE SEQUENCE</scope>
</reference>
<name>A0A0F9G2P7_9ZZZZ</name>
<dbReference type="EMBL" id="LAZR01019330">
    <property type="protein sequence ID" value="KKL92938.1"/>
    <property type="molecule type" value="Genomic_DNA"/>
</dbReference>
<protein>
    <recommendedName>
        <fullName evidence="2">HNH domain-containing protein</fullName>
    </recommendedName>
</protein>
<dbReference type="AlphaFoldDB" id="A0A0F9G2P7"/>
<comment type="caution">
    <text evidence="1">The sequence shown here is derived from an EMBL/GenBank/DDBJ whole genome shotgun (WGS) entry which is preliminary data.</text>
</comment>
<organism evidence="1">
    <name type="scientific">marine sediment metagenome</name>
    <dbReference type="NCBI Taxonomy" id="412755"/>
    <lineage>
        <taxon>unclassified sequences</taxon>
        <taxon>metagenomes</taxon>
        <taxon>ecological metagenomes</taxon>
    </lineage>
</organism>